<dbReference type="Pfam" id="PF06470">
    <property type="entry name" value="SMC_hinge"/>
    <property type="match status" value="1"/>
</dbReference>
<evidence type="ECO:0000256" key="7">
    <source>
        <dbReference type="HAMAP-Rule" id="MF_01894"/>
    </source>
</evidence>
<keyword evidence="5 7" id="KW-0175">Coiled coil</keyword>
<feature type="domain" description="SMC hinge" evidence="8">
    <location>
        <begin position="525"/>
        <end position="643"/>
    </location>
</feature>
<dbReference type="Proteomes" id="UP000611629">
    <property type="component" value="Unassembled WGS sequence"/>
</dbReference>
<dbReference type="SMART" id="SM00968">
    <property type="entry name" value="SMC_hinge"/>
    <property type="match status" value="1"/>
</dbReference>
<comment type="function">
    <text evidence="7">Required for chromosome condensation and partitioning.</text>
</comment>
<dbReference type="AlphaFoldDB" id="A0A974BLQ3"/>
<evidence type="ECO:0000256" key="2">
    <source>
        <dbReference type="ARBA" id="ARBA00022490"/>
    </source>
</evidence>
<dbReference type="InterPro" id="IPR036277">
    <property type="entry name" value="SMC_hinge_sf"/>
</dbReference>
<protein>
    <recommendedName>
        <fullName evidence="7">Chromosome partition protein Smc</fullName>
    </recommendedName>
</protein>
<evidence type="ECO:0000313" key="10">
    <source>
        <dbReference type="Proteomes" id="UP000611629"/>
    </source>
</evidence>
<dbReference type="SUPFAM" id="SSF75553">
    <property type="entry name" value="Smc hinge domain"/>
    <property type="match status" value="1"/>
</dbReference>
<feature type="coiled-coil region" evidence="7">
    <location>
        <begin position="440"/>
        <end position="492"/>
    </location>
</feature>
<proteinExistence type="inferred from homology"/>
<dbReference type="InterPro" id="IPR027417">
    <property type="entry name" value="P-loop_NTPase"/>
</dbReference>
<evidence type="ECO:0000256" key="5">
    <source>
        <dbReference type="ARBA" id="ARBA00023054"/>
    </source>
</evidence>
<dbReference type="CDD" id="cd03278">
    <property type="entry name" value="ABC_SMC_barmotin"/>
    <property type="match status" value="1"/>
</dbReference>
<dbReference type="InterPro" id="IPR024704">
    <property type="entry name" value="SMC"/>
</dbReference>
<dbReference type="Gene3D" id="3.40.50.300">
    <property type="entry name" value="P-loop containing nucleotide triphosphate hydrolases"/>
    <property type="match status" value="2"/>
</dbReference>
<dbReference type="HAMAP" id="MF_01894">
    <property type="entry name" value="Smc_prok"/>
    <property type="match status" value="1"/>
</dbReference>
<dbReference type="Gene3D" id="1.20.1060.20">
    <property type="match status" value="1"/>
</dbReference>
<dbReference type="GO" id="GO:0016887">
    <property type="term" value="F:ATP hydrolysis activity"/>
    <property type="evidence" value="ECO:0007669"/>
    <property type="project" value="InterPro"/>
</dbReference>
<organism evidence="9 10">
    <name type="scientific">Sedimentibacter hydroxybenzoicus DSM 7310</name>
    <dbReference type="NCBI Taxonomy" id="1123245"/>
    <lineage>
        <taxon>Bacteria</taxon>
        <taxon>Bacillati</taxon>
        <taxon>Bacillota</taxon>
        <taxon>Tissierellia</taxon>
        <taxon>Sedimentibacter</taxon>
    </lineage>
</organism>
<dbReference type="NCBIfam" id="TIGR02168">
    <property type="entry name" value="SMC_prok_B"/>
    <property type="match status" value="1"/>
</dbReference>
<dbReference type="Pfam" id="PF02463">
    <property type="entry name" value="SMC_N"/>
    <property type="match status" value="2"/>
</dbReference>
<evidence type="ECO:0000256" key="4">
    <source>
        <dbReference type="ARBA" id="ARBA00022840"/>
    </source>
</evidence>
<dbReference type="InterPro" id="IPR011890">
    <property type="entry name" value="SMC_prok"/>
</dbReference>
<dbReference type="GO" id="GO:0005694">
    <property type="term" value="C:chromosome"/>
    <property type="evidence" value="ECO:0007669"/>
    <property type="project" value="InterPro"/>
</dbReference>
<reference evidence="9" key="1">
    <citation type="submission" date="2020-07" db="EMBL/GenBank/DDBJ databases">
        <title>Genomic analysis of a strain of Sedimentibacter Hydroxybenzoicus DSM7310.</title>
        <authorList>
            <person name="Ma S."/>
        </authorList>
    </citation>
    <scope>NUCLEOTIDE SEQUENCE</scope>
    <source>
        <strain evidence="9">DSM 7310</strain>
    </source>
</reference>
<feature type="coiled-coil region" evidence="7">
    <location>
        <begin position="992"/>
        <end position="1040"/>
    </location>
</feature>
<accession>A0A974BLQ3</accession>
<dbReference type="InterPro" id="IPR003395">
    <property type="entry name" value="RecF/RecN/SMC_N"/>
</dbReference>
<dbReference type="InterPro" id="IPR010935">
    <property type="entry name" value="SMC_hinge"/>
</dbReference>
<comment type="caution">
    <text evidence="9">The sequence shown here is derived from an EMBL/GenBank/DDBJ whole genome shotgun (WGS) entry which is preliminary data.</text>
</comment>
<dbReference type="GO" id="GO:0007062">
    <property type="term" value="P:sister chromatid cohesion"/>
    <property type="evidence" value="ECO:0007669"/>
    <property type="project" value="InterPro"/>
</dbReference>
<keyword evidence="10" id="KW-1185">Reference proteome</keyword>
<evidence type="ECO:0000256" key="6">
    <source>
        <dbReference type="ARBA" id="ARBA00023125"/>
    </source>
</evidence>
<keyword evidence="3 7" id="KW-0547">Nucleotide-binding</keyword>
<comment type="similarity">
    <text evidence="7">Belongs to the SMC family.</text>
</comment>
<feature type="binding site" evidence="7">
    <location>
        <begin position="32"/>
        <end position="39"/>
    </location>
    <ligand>
        <name>ATP</name>
        <dbReference type="ChEBI" id="CHEBI:30616"/>
    </ligand>
</feature>
<dbReference type="GO" id="GO:0006260">
    <property type="term" value="P:DNA replication"/>
    <property type="evidence" value="ECO:0007669"/>
    <property type="project" value="UniProtKB-UniRule"/>
</dbReference>
<evidence type="ECO:0000256" key="3">
    <source>
        <dbReference type="ARBA" id="ARBA00022741"/>
    </source>
</evidence>
<sequence length="1187" mass="136467">MYLKKLYINGFKSFAEKTEVIVENGITAIVGPNGSGKSNISDAIKWVLGEQSAKSLRGGKMDDVIFAGTEKRMPLGYAEVNLIFDNESGQIPLEYKEVSIKRKLYKTGESEYYINKQQCRLKDIKELFMDTGIGREGYSFIGQGRVEDILSPNSETRRQVFEEASGIVKYKTRKEESERKLEKTSDNLDRVDDIINELEERITPLSEQSIKAKKYIEIKERLKQYELNYLAHEYEKHTEQLKALNNQRNIATEQKIKLQKKRDYFSESIASQKEKITSIQLKIKELEENRELKNKEHESYQSMIQVYKEKKLLYIKNIDNVKNEISELLTRNEELEDNIKLLNEEKNQLLEGLNLDTEKFNSMNEEIKVYKNEIDSIAKKIEEQRNELFELHKEINKLNSQKSTVESFISNDADRIENLLSEISSENEDRNNKLSVINSIEEEQNKVTALLSAKKQELNNNTDKLSLSENEKEKLNEQIRDVSNELNTFKSKLNILSNMEAYYDGYYKSIKTVMNNKDREPVLKNSIVGTVADIIKTEKKYETAIEVALGSAIQNIIVNTDTEAENIIEYLKKNKIGRVTFLPINMLQERSLNKAEQEVLKEKCVINTGDMLVETKNKFETVIKHLLGRIIIVDNLNNGFKISKKLGNSLKIVTLQGDVINAGGSVTGGHIVSNQNLLGRKREIEECKESIIKSDALLKDKNNKLSTLIAEIKVYNEVIASLKNEINENSNLYEKNISRMGMLKEQADKTASAVKKYTEEMQFISDEKTKHSNELANILSEIERIENLVEEKEKSIELTITKSDTNKSKYEEYNSIILSQRDLVAQINQDIKLKEEKINNAKAEISRNIEQVSVKEESLKNIDIEIINAEKTIEENKSKSDALTEEIKLTNDNLNAEKENLNTIQNEIYEYQNKINEANKQITEILDDENKMNVRIERENSKVEEISAKLWEEYEINYAMAIQYKDDSISQSKLYSEVNSCKKAIKDLGNVNLDSIEEYEEVKQRYDFLKKQQKDLIDAKDKLKEVIKELEVQMNDKFVEEFANIRLKFNDVFKKLFNGGSGDVYLEDETDALNSNIEIAVQPPGKKLSKISLLSGGEKALTAIALLFSILKTKPTSFCVLDEIEAALDDSNINRFSHYLRDISKETQFIVITHRKGTMEYADTLYGATMEEKGVTKLVSMKLSNAI</sequence>
<evidence type="ECO:0000256" key="1">
    <source>
        <dbReference type="ARBA" id="ARBA00004496"/>
    </source>
</evidence>
<dbReference type="PIRSF" id="PIRSF005719">
    <property type="entry name" value="SMC"/>
    <property type="match status" value="1"/>
</dbReference>
<dbReference type="GO" id="GO:0007059">
    <property type="term" value="P:chromosome segregation"/>
    <property type="evidence" value="ECO:0007669"/>
    <property type="project" value="UniProtKB-UniRule"/>
</dbReference>
<dbReference type="Gene3D" id="3.30.70.1620">
    <property type="match status" value="1"/>
</dbReference>
<dbReference type="FunFam" id="3.40.50.300:FF:000984">
    <property type="entry name" value="Chromosome partition protein Smc"/>
    <property type="match status" value="1"/>
</dbReference>
<evidence type="ECO:0000313" key="9">
    <source>
        <dbReference type="EMBL" id="NYB75559.1"/>
    </source>
</evidence>
<comment type="subunit">
    <text evidence="7">Homodimer.</text>
</comment>
<dbReference type="SUPFAM" id="SSF52540">
    <property type="entry name" value="P-loop containing nucleoside triphosphate hydrolases"/>
    <property type="match status" value="1"/>
</dbReference>
<keyword evidence="6 7" id="KW-0238">DNA-binding</keyword>
<feature type="coiled-coil region" evidence="7">
    <location>
        <begin position="167"/>
        <end position="201"/>
    </location>
</feature>
<dbReference type="GO" id="GO:0030261">
    <property type="term" value="P:chromosome condensation"/>
    <property type="evidence" value="ECO:0007669"/>
    <property type="project" value="InterPro"/>
</dbReference>
<dbReference type="GO" id="GO:0005737">
    <property type="term" value="C:cytoplasm"/>
    <property type="evidence" value="ECO:0007669"/>
    <property type="project" value="UniProtKB-SubCell"/>
</dbReference>
<evidence type="ECO:0000259" key="8">
    <source>
        <dbReference type="SMART" id="SM00968"/>
    </source>
</evidence>
<dbReference type="EMBL" id="JACBNQ010000023">
    <property type="protein sequence ID" value="NYB75559.1"/>
    <property type="molecule type" value="Genomic_DNA"/>
</dbReference>
<gene>
    <name evidence="7 9" type="primary">smc</name>
    <name evidence="9" type="ORF">HZF24_15535</name>
</gene>
<dbReference type="FunFam" id="3.40.50.300:FF:000901">
    <property type="entry name" value="Chromosome partition protein Smc"/>
    <property type="match status" value="1"/>
</dbReference>
<dbReference type="GO" id="GO:0005524">
    <property type="term" value="F:ATP binding"/>
    <property type="evidence" value="ECO:0007669"/>
    <property type="project" value="UniProtKB-UniRule"/>
</dbReference>
<feature type="coiled-coil region" evidence="7">
    <location>
        <begin position="754"/>
        <end position="928"/>
    </location>
</feature>
<keyword evidence="4 7" id="KW-0067">ATP-binding</keyword>
<dbReference type="GO" id="GO:0003677">
    <property type="term" value="F:DNA binding"/>
    <property type="evidence" value="ECO:0007669"/>
    <property type="project" value="UniProtKB-UniRule"/>
</dbReference>
<feature type="coiled-coil region" evidence="7">
    <location>
        <begin position="227"/>
        <end position="401"/>
    </location>
</feature>
<keyword evidence="2 7" id="KW-0963">Cytoplasm</keyword>
<dbReference type="RefSeq" id="WP_179239268.1">
    <property type="nucleotide sequence ID" value="NZ_JACBNQ010000023.1"/>
</dbReference>
<name>A0A974BLQ3_SEDHY</name>
<comment type="domain">
    <text evidence="7">Contains large globular domains required for ATP hydrolysis at each terminus and a third globular domain forming a flexible hinge near the middle of the molecule. These domains are separated by coiled-coil structures.</text>
</comment>
<dbReference type="PANTHER" id="PTHR43977">
    <property type="entry name" value="STRUCTURAL MAINTENANCE OF CHROMOSOMES PROTEIN 3"/>
    <property type="match status" value="1"/>
</dbReference>
<comment type="subcellular location">
    <subcellularLocation>
        <location evidence="1 7">Cytoplasm</location>
    </subcellularLocation>
</comment>